<sequence>MCLSLQRAHHSYKRKTLLFVITQLLFNLTSTLTVNRLGDSDIKAKRRIELRPLTLPCFLNDVARISAPMINELTLYYLHKPNGEVMKLNLGKPSLARKEGLGEISKIVTKFVKNVRPIVKQTNDYDVFSLRKSVPNTFDTKVESMDPNEFILGPLGVEDHGNWVLSAYTKDLDDDWVELFQVISVVITEYLPANPTKPTLHPGDTFHLSFAFPVNGLQSCELVAPRSTFDRFFDRNLIETDTCGYVVPNITKNDKGLWKIIGVGNIVYETEVYLNVNKD</sequence>
<gene>
    <name evidence="2" type="primary">LOC113499260</name>
</gene>
<organism evidence="1 2">
    <name type="scientific">Trichoplusia ni</name>
    <name type="common">Cabbage looper</name>
    <dbReference type="NCBI Taxonomy" id="7111"/>
    <lineage>
        <taxon>Eukaryota</taxon>
        <taxon>Metazoa</taxon>
        <taxon>Ecdysozoa</taxon>
        <taxon>Arthropoda</taxon>
        <taxon>Hexapoda</taxon>
        <taxon>Insecta</taxon>
        <taxon>Pterygota</taxon>
        <taxon>Neoptera</taxon>
        <taxon>Endopterygota</taxon>
        <taxon>Lepidoptera</taxon>
        <taxon>Glossata</taxon>
        <taxon>Ditrysia</taxon>
        <taxon>Noctuoidea</taxon>
        <taxon>Noctuidae</taxon>
        <taxon>Plusiinae</taxon>
        <taxon>Trichoplusia</taxon>
    </lineage>
</organism>
<protein>
    <submittedName>
        <fullName evidence="2">Uncharacterized protein LOC113499260</fullName>
    </submittedName>
</protein>
<dbReference type="RefSeq" id="XP_026735467.1">
    <property type="nucleotide sequence ID" value="XM_026879666.1"/>
</dbReference>
<dbReference type="Proteomes" id="UP000322000">
    <property type="component" value="Chromosome 12"/>
</dbReference>
<name>A0A7E5W4P2_TRINI</name>
<evidence type="ECO:0000313" key="1">
    <source>
        <dbReference type="Proteomes" id="UP000322000"/>
    </source>
</evidence>
<dbReference type="InParanoid" id="A0A7E5W4P2"/>
<dbReference type="GeneID" id="113499260"/>
<keyword evidence="1" id="KW-1185">Reference proteome</keyword>
<proteinExistence type="predicted"/>
<accession>A0A7E5W4P2</accession>
<dbReference type="AlphaFoldDB" id="A0A7E5W4P2"/>
<dbReference type="KEGG" id="tnl:113499260"/>
<reference evidence="2" key="1">
    <citation type="submission" date="2025-08" db="UniProtKB">
        <authorList>
            <consortium name="RefSeq"/>
        </authorList>
    </citation>
    <scope>IDENTIFICATION</scope>
</reference>
<evidence type="ECO:0000313" key="2">
    <source>
        <dbReference type="RefSeq" id="XP_026735467.1"/>
    </source>
</evidence>
<dbReference type="OrthoDB" id="7435109at2759"/>